<organism evidence="2 3">
    <name type="scientific">Vermiconidia calcicola</name>
    <dbReference type="NCBI Taxonomy" id="1690605"/>
    <lineage>
        <taxon>Eukaryota</taxon>
        <taxon>Fungi</taxon>
        <taxon>Dikarya</taxon>
        <taxon>Ascomycota</taxon>
        <taxon>Pezizomycotina</taxon>
        <taxon>Dothideomycetes</taxon>
        <taxon>Dothideomycetidae</taxon>
        <taxon>Mycosphaerellales</taxon>
        <taxon>Extremaceae</taxon>
        <taxon>Vermiconidia</taxon>
    </lineage>
</organism>
<comment type="caution">
    <text evidence="2">The sequence shown here is derived from an EMBL/GenBank/DDBJ whole genome shotgun (WGS) entry which is preliminary data.</text>
</comment>
<dbReference type="InterPro" id="IPR046341">
    <property type="entry name" value="SET_dom_sf"/>
</dbReference>
<dbReference type="SUPFAM" id="SSF82199">
    <property type="entry name" value="SET domain"/>
    <property type="match status" value="1"/>
</dbReference>
<dbReference type="PANTHER" id="PTHR13271:SF135">
    <property type="entry name" value="SET DOMAIN PROTEIN (AFU_ORTHOLOGUE AFUA_4G11040)"/>
    <property type="match status" value="1"/>
</dbReference>
<evidence type="ECO:0008006" key="4">
    <source>
        <dbReference type="Google" id="ProtNLM"/>
    </source>
</evidence>
<evidence type="ECO:0000313" key="3">
    <source>
        <dbReference type="Proteomes" id="UP001345827"/>
    </source>
</evidence>
<accession>A0AAV9Q8D9</accession>
<dbReference type="InterPro" id="IPR050600">
    <property type="entry name" value="SETD3_SETD6_MTase"/>
</dbReference>
<dbReference type="GO" id="GO:0016279">
    <property type="term" value="F:protein-lysine N-methyltransferase activity"/>
    <property type="evidence" value="ECO:0007669"/>
    <property type="project" value="UniProtKB-ARBA"/>
</dbReference>
<dbReference type="Gene3D" id="3.90.1410.10">
    <property type="entry name" value="set domain protein methyltransferase, domain 1"/>
    <property type="match status" value="1"/>
</dbReference>
<evidence type="ECO:0000313" key="2">
    <source>
        <dbReference type="EMBL" id="KAK5536039.1"/>
    </source>
</evidence>
<dbReference type="EMBL" id="JAXLQG010000009">
    <property type="protein sequence ID" value="KAK5536039.1"/>
    <property type="molecule type" value="Genomic_DNA"/>
</dbReference>
<sequence>MEPDETELDQNVLETRTESSSPPLHMNEHAVANADIFHNHRRLVEWVLANDGYFHPNAQIAFSQRKGFHAVVVEGQRAVSGTRIASCPISATISVLNALDIKPFSSHGSRFPELFLHSQSKNPEALQAFFLMDQLILGDKSWWAPYITTLPTVQEVADLQFEEEADRIWLEGTNLKGGVSEQTAKWKEMYLQGFGQLKQLRWPNALNGAYTWPMFRWAATMFGSRSFTSQVLDDTPPADQARHQYRQTHDDSSLLVRLFSQRFAVLLPLMDLCNHKPGAKVEWQARFGFVGLQILEDYESGQELCNNYGPRENEGLLLAYGFTIHDNPYDHLVIGIKPPPGSPLAIARTWQPDLRSDPERRCFIFGPHHPRSTSATFLETSLFSFDLLDTISVLCANERELQMMLSRKQTLMSYCLSQESKFEDGRIILATLSQLLTECTARASRLKATDPAQWDPPLAPTNSKQHHAKVYRDSQLSIVETAAAVCRYVLMASTSEDTEEIIIAKLRPTLSASTIGNLEQLLGRHQKQLTHSFELLTPEAILEMLPKDLSASLQRCLSEVEANLSSIECEVKPQASLDKARLAVILAALYGDYTHGVKLPRRITEWLKQLAEWYPLDPGSWAYVPTSGPWTPGEEPPEELMALLTARAALSPTFPAESVVKRWLRPERLCWGWNIMEEEKVRVPAIVLNLENNVGGTQEDSRVVIYWRKY</sequence>
<feature type="compositionally biased region" description="Polar residues" evidence="1">
    <location>
        <begin position="12"/>
        <end position="22"/>
    </location>
</feature>
<keyword evidence="3" id="KW-1185">Reference proteome</keyword>
<feature type="region of interest" description="Disordered" evidence="1">
    <location>
        <begin position="1"/>
        <end position="25"/>
    </location>
</feature>
<dbReference type="AlphaFoldDB" id="A0AAV9Q8D9"/>
<gene>
    <name evidence="2" type="ORF">LTR25_005941</name>
</gene>
<reference evidence="2 3" key="1">
    <citation type="submission" date="2023-06" db="EMBL/GenBank/DDBJ databases">
        <title>Black Yeasts Isolated from many extreme environments.</title>
        <authorList>
            <person name="Coleine C."/>
            <person name="Stajich J.E."/>
            <person name="Selbmann L."/>
        </authorList>
    </citation>
    <scope>NUCLEOTIDE SEQUENCE [LARGE SCALE GENOMIC DNA]</scope>
    <source>
        <strain evidence="2 3">CCFEE 5887</strain>
    </source>
</reference>
<proteinExistence type="predicted"/>
<protein>
    <recommendedName>
        <fullName evidence="4">SET domain-containing protein</fullName>
    </recommendedName>
</protein>
<dbReference type="PANTHER" id="PTHR13271">
    <property type="entry name" value="UNCHARACTERIZED PUTATIVE METHYLTRANSFERASE"/>
    <property type="match status" value="1"/>
</dbReference>
<name>A0AAV9Q8D9_9PEZI</name>
<dbReference type="Proteomes" id="UP001345827">
    <property type="component" value="Unassembled WGS sequence"/>
</dbReference>
<evidence type="ECO:0000256" key="1">
    <source>
        <dbReference type="SAM" id="MobiDB-lite"/>
    </source>
</evidence>